<sequence>MITIHHLGVSQSDRVVWLMEELGLPYELKWYRRKANRLMPDDYVALHPAATAPVIDDDGRRLTESAVILEHICHRHAGGRFTVSPDQANYPDYLYWMHFNNNALGLYFAQLALGANPEGETTPLVRELLRRRWDGYYAMLEQTLGRTPYLAGDEITCADFMTMYDVVRIIPSGGRSIDDLPNTKAYAARIGQRPAYRKAMEIAGPEATPPG</sequence>
<dbReference type="Pfam" id="PF13409">
    <property type="entry name" value="GST_N_2"/>
    <property type="match status" value="1"/>
</dbReference>
<dbReference type="SUPFAM" id="SSF52833">
    <property type="entry name" value="Thioredoxin-like"/>
    <property type="match status" value="1"/>
</dbReference>
<name>A0A2M9G7N6_9PROT</name>
<dbReference type="InterPro" id="IPR036249">
    <property type="entry name" value="Thioredoxin-like_sf"/>
</dbReference>
<dbReference type="SFLD" id="SFLDG00358">
    <property type="entry name" value="Main_(cytGST)"/>
    <property type="match status" value="1"/>
</dbReference>
<dbReference type="SFLD" id="SFLDS00019">
    <property type="entry name" value="Glutathione_Transferase_(cytos"/>
    <property type="match status" value="1"/>
</dbReference>
<gene>
    <name evidence="3" type="ORF">CVT23_00920</name>
</gene>
<dbReference type="InterPro" id="IPR004046">
    <property type="entry name" value="GST_C"/>
</dbReference>
<evidence type="ECO:0000313" key="3">
    <source>
        <dbReference type="EMBL" id="PJK31713.1"/>
    </source>
</evidence>
<proteinExistence type="predicted"/>
<dbReference type="AlphaFoldDB" id="A0A2M9G7N6"/>
<dbReference type="Gene3D" id="3.40.30.10">
    <property type="entry name" value="Glutaredoxin"/>
    <property type="match status" value="1"/>
</dbReference>
<dbReference type="PROSITE" id="PS50404">
    <property type="entry name" value="GST_NTER"/>
    <property type="match status" value="1"/>
</dbReference>
<comment type="caution">
    <text evidence="3">The sequence shown here is derived from an EMBL/GenBank/DDBJ whole genome shotgun (WGS) entry which is preliminary data.</text>
</comment>
<dbReference type="SFLD" id="SFLDG01150">
    <property type="entry name" value="Main.1:_Beta-like"/>
    <property type="match status" value="1"/>
</dbReference>
<keyword evidence="4" id="KW-1185">Reference proteome</keyword>
<dbReference type="Pfam" id="PF14497">
    <property type="entry name" value="GST_C_3"/>
    <property type="match status" value="1"/>
</dbReference>
<dbReference type="GO" id="GO:0016740">
    <property type="term" value="F:transferase activity"/>
    <property type="evidence" value="ECO:0007669"/>
    <property type="project" value="UniProtKB-KW"/>
</dbReference>
<dbReference type="PANTHER" id="PTHR44051:SF9">
    <property type="entry name" value="GLUTATHIONE S-TRANSFERASE 1"/>
    <property type="match status" value="1"/>
</dbReference>
<dbReference type="SUPFAM" id="SSF47616">
    <property type="entry name" value="GST C-terminal domain-like"/>
    <property type="match status" value="1"/>
</dbReference>
<evidence type="ECO:0000259" key="2">
    <source>
        <dbReference type="PROSITE" id="PS50405"/>
    </source>
</evidence>
<dbReference type="CDD" id="cd03046">
    <property type="entry name" value="GST_N_GTT1_like"/>
    <property type="match status" value="1"/>
</dbReference>
<dbReference type="Gene3D" id="1.20.1050.10">
    <property type="match status" value="1"/>
</dbReference>
<dbReference type="InterPro" id="IPR036282">
    <property type="entry name" value="Glutathione-S-Trfase_C_sf"/>
</dbReference>
<feature type="domain" description="GST N-terminal" evidence="1">
    <location>
        <begin position="1"/>
        <end position="80"/>
    </location>
</feature>
<keyword evidence="3" id="KW-0808">Transferase</keyword>
<dbReference type="InterPro" id="IPR040079">
    <property type="entry name" value="Glutathione_S-Trfase"/>
</dbReference>
<evidence type="ECO:0000313" key="4">
    <source>
        <dbReference type="Proteomes" id="UP000229498"/>
    </source>
</evidence>
<dbReference type="PANTHER" id="PTHR44051">
    <property type="entry name" value="GLUTATHIONE S-TRANSFERASE-RELATED"/>
    <property type="match status" value="1"/>
</dbReference>
<dbReference type="EMBL" id="PHIG01000004">
    <property type="protein sequence ID" value="PJK31713.1"/>
    <property type="molecule type" value="Genomic_DNA"/>
</dbReference>
<dbReference type="RefSeq" id="WP_109794540.1">
    <property type="nucleotide sequence ID" value="NZ_PHIG01000004.1"/>
</dbReference>
<reference evidence="3 4" key="1">
    <citation type="submission" date="2017-11" db="EMBL/GenBank/DDBJ databases">
        <title>Draft genome sequence of Rhizobiales bacterium SY3-13.</title>
        <authorList>
            <person name="Sun C."/>
        </authorList>
    </citation>
    <scope>NUCLEOTIDE SEQUENCE [LARGE SCALE GENOMIC DNA]</scope>
    <source>
        <strain evidence="3 4">SY3-13</strain>
    </source>
</reference>
<dbReference type="InterPro" id="IPR010987">
    <property type="entry name" value="Glutathione-S-Trfase_C-like"/>
</dbReference>
<protein>
    <submittedName>
        <fullName evidence="3">Glutathione S-transferase</fullName>
    </submittedName>
</protein>
<dbReference type="PROSITE" id="PS50405">
    <property type="entry name" value="GST_CTER"/>
    <property type="match status" value="1"/>
</dbReference>
<evidence type="ECO:0000259" key="1">
    <source>
        <dbReference type="PROSITE" id="PS50404"/>
    </source>
</evidence>
<organism evidence="3 4">
    <name type="scientific">Minwuia thermotolerans</name>
    <dbReference type="NCBI Taxonomy" id="2056226"/>
    <lineage>
        <taxon>Bacteria</taxon>
        <taxon>Pseudomonadati</taxon>
        <taxon>Pseudomonadota</taxon>
        <taxon>Alphaproteobacteria</taxon>
        <taxon>Minwuiales</taxon>
        <taxon>Minwuiaceae</taxon>
        <taxon>Minwuia</taxon>
    </lineage>
</organism>
<feature type="domain" description="GST C-terminal" evidence="2">
    <location>
        <begin position="86"/>
        <end position="210"/>
    </location>
</feature>
<dbReference type="OrthoDB" id="9810080at2"/>
<dbReference type="InterPro" id="IPR004045">
    <property type="entry name" value="Glutathione_S-Trfase_N"/>
</dbReference>
<dbReference type="Proteomes" id="UP000229498">
    <property type="component" value="Unassembled WGS sequence"/>
</dbReference>
<accession>A0A2M9G7N6</accession>